<dbReference type="Proteomes" id="UP001596456">
    <property type="component" value="Unassembled WGS sequence"/>
</dbReference>
<name>A0ABW2KZK3_9PROT</name>
<evidence type="ECO:0000313" key="2">
    <source>
        <dbReference type="Proteomes" id="UP001596456"/>
    </source>
</evidence>
<dbReference type="InterPro" id="IPR009531">
    <property type="entry name" value="DUF1150"/>
</dbReference>
<accession>A0ABW2KZK3</accession>
<dbReference type="Pfam" id="PF06620">
    <property type="entry name" value="DUF1150"/>
    <property type="match status" value="1"/>
</dbReference>
<comment type="caution">
    <text evidence="1">The sequence shown here is derived from an EMBL/GenBank/DDBJ whole genome shotgun (WGS) entry which is preliminary data.</text>
</comment>
<organism evidence="1 2">
    <name type="scientific">Rhodocista pekingensis</name>
    <dbReference type="NCBI Taxonomy" id="201185"/>
    <lineage>
        <taxon>Bacteria</taxon>
        <taxon>Pseudomonadati</taxon>
        <taxon>Pseudomonadota</taxon>
        <taxon>Alphaproteobacteria</taxon>
        <taxon>Rhodospirillales</taxon>
        <taxon>Azospirillaceae</taxon>
        <taxon>Rhodocista</taxon>
    </lineage>
</organism>
<evidence type="ECO:0000313" key="1">
    <source>
        <dbReference type="EMBL" id="MFC7334622.1"/>
    </source>
</evidence>
<protein>
    <submittedName>
        <fullName evidence="1">DUF1150 family protein</fullName>
    </submittedName>
</protein>
<keyword evidence="2" id="KW-1185">Reference proteome</keyword>
<proteinExistence type="predicted"/>
<sequence length="72" mass="7667">MNPTSQSLRTLSPQDFATFGLNDLAYLKPVTAEGQAGIAIHAADGTELTVVRDRALAVATVRQNDMEAVSLH</sequence>
<gene>
    <name evidence="1" type="ORF">ACFQPS_15755</name>
</gene>
<dbReference type="RefSeq" id="WP_377360171.1">
    <property type="nucleotide sequence ID" value="NZ_JBHTCM010000018.1"/>
</dbReference>
<dbReference type="EMBL" id="JBHTCM010000018">
    <property type="protein sequence ID" value="MFC7334622.1"/>
    <property type="molecule type" value="Genomic_DNA"/>
</dbReference>
<reference evidence="2" key="1">
    <citation type="journal article" date="2019" name="Int. J. Syst. Evol. Microbiol.">
        <title>The Global Catalogue of Microorganisms (GCM) 10K type strain sequencing project: providing services to taxonomists for standard genome sequencing and annotation.</title>
        <authorList>
            <consortium name="The Broad Institute Genomics Platform"/>
            <consortium name="The Broad Institute Genome Sequencing Center for Infectious Disease"/>
            <person name="Wu L."/>
            <person name="Ma J."/>
        </authorList>
    </citation>
    <scope>NUCLEOTIDE SEQUENCE [LARGE SCALE GENOMIC DNA]</scope>
    <source>
        <strain evidence="2">CGMCC 1.16275</strain>
    </source>
</reference>